<feature type="domain" description="HTH merR-type" evidence="2">
    <location>
        <begin position="21"/>
        <end position="82"/>
    </location>
</feature>
<evidence type="ECO:0000313" key="3">
    <source>
        <dbReference type="EMBL" id="RKW71235.1"/>
    </source>
</evidence>
<evidence type="ECO:0000313" key="4">
    <source>
        <dbReference type="Proteomes" id="UP000273119"/>
    </source>
</evidence>
<dbReference type="Proteomes" id="UP000273119">
    <property type="component" value="Unassembled WGS sequence"/>
</dbReference>
<dbReference type="InterPro" id="IPR047057">
    <property type="entry name" value="MerR_fam"/>
</dbReference>
<dbReference type="Pfam" id="PF13411">
    <property type="entry name" value="MerR_1"/>
    <property type="match status" value="1"/>
</dbReference>
<reference evidence="3 4" key="1">
    <citation type="submission" date="2018-07" db="EMBL/GenBank/DDBJ databases">
        <title>Arthrobacter sp. nov., isolated from raw cow's milk with high bacterial count.</title>
        <authorList>
            <person name="Hahne J."/>
            <person name="Isele D."/>
            <person name="Lipski A."/>
        </authorList>
    </citation>
    <scope>NUCLEOTIDE SEQUENCE [LARGE SCALE GENOMIC DNA]</scope>
    <source>
        <strain evidence="3 4">JZ R-183</strain>
    </source>
</reference>
<dbReference type="PANTHER" id="PTHR30204">
    <property type="entry name" value="REDOX-CYCLING DRUG-SENSING TRANSCRIPTIONAL ACTIVATOR SOXR"/>
    <property type="match status" value="1"/>
</dbReference>
<dbReference type="PANTHER" id="PTHR30204:SF89">
    <property type="entry name" value="HTH MERR-TYPE DOMAIN-CONTAINING PROTEIN"/>
    <property type="match status" value="1"/>
</dbReference>
<proteinExistence type="predicted"/>
<comment type="caution">
    <text evidence="3">The sequence shown here is derived from an EMBL/GenBank/DDBJ whole genome shotgun (WGS) entry which is preliminary data.</text>
</comment>
<dbReference type="InterPro" id="IPR009061">
    <property type="entry name" value="DNA-bd_dom_put_sf"/>
</dbReference>
<evidence type="ECO:0000256" key="1">
    <source>
        <dbReference type="ARBA" id="ARBA00023125"/>
    </source>
</evidence>
<dbReference type="PROSITE" id="PS50937">
    <property type="entry name" value="HTH_MERR_2"/>
    <property type="match status" value="1"/>
</dbReference>
<dbReference type="GO" id="GO:0003677">
    <property type="term" value="F:DNA binding"/>
    <property type="evidence" value="ECO:0007669"/>
    <property type="project" value="UniProtKB-KW"/>
</dbReference>
<accession>A0A496PLE8</accession>
<protein>
    <submittedName>
        <fullName evidence="3">MerR family transcriptional regulator</fullName>
    </submittedName>
</protein>
<dbReference type="InterPro" id="IPR000551">
    <property type="entry name" value="MerR-type_HTH_dom"/>
</dbReference>
<keyword evidence="1" id="KW-0238">DNA-binding</keyword>
<dbReference type="Gene3D" id="1.10.1660.10">
    <property type="match status" value="1"/>
</dbReference>
<dbReference type="EMBL" id="QQXL01000002">
    <property type="protein sequence ID" value="RKW71235.1"/>
    <property type="molecule type" value="Genomic_DNA"/>
</dbReference>
<dbReference type="AlphaFoldDB" id="A0A496PLE8"/>
<dbReference type="SUPFAM" id="SSF46955">
    <property type="entry name" value="Putative DNA-binding domain"/>
    <property type="match status" value="1"/>
</dbReference>
<gene>
    <name evidence="3" type="ORF">DWQ67_04020</name>
</gene>
<organism evidence="3 4">
    <name type="scientific">Galactobacter caseinivorans</name>
    <dbReference type="NCBI Taxonomy" id="2676123"/>
    <lineage>
        <taxon>Bacteria</taxon>
        <taxon>Bacillati</taxon>
        <taxon>Actinomycetota</taxon>
        <taxon>Actinomycetes</taxon>
        <taxon>Micrococcales</taxon>
        <taxon>Micrococcaceae</taxon>
        <taxon>Galactobacter</taxon>
    </lineage>
</organism>
<evidence type="ECO:0000259" key="2">
    <source>
        <dbReference type="PROSITE" id="PS50937"/>
    </source>
</evidence>
<sequence>MAAPRRGVMNIGEVLTRLTQDFAGMTASKIRFLEEKGLITPARTAAGYRKYTDSDVERLRFILALQRDQYLPLKVIKDYLDAVDRGETPPVLPGGASLAPRGVDAQTAQELAGHHRPLTRSELEGRTGASSAFVDRLVEYALVVADEDGRFSEQSIRAVNATLALADRGVEPRHLRAFRTAADREIGLVESAVAPLAGRRDAASAARVADEAAVIADAILELHASLVRGGLEHLDR</sequence>
<dbReference type="SMART" id="SM00422">
    <property type="entry name" value="HTH_MERR"/>
    <property type="match status" value="1"/>
</dbReference>
<dbReference type="CDD" id="cd00592">
    <property type="entry name" value="HTH_MerR-like"/>
    <property type="match status" value="1"/>
</dbReference>
<keyword evidence="4" id="KW-1185">Reference proteome</keyword>
<name>A0A496PLE8_9MICC</name>
<dbReference type="GO" id="GO:0003700">
    <property type="term" value="F:DNA-binding transcription factor activity"/>
    <property type="evidence" value="ECO:0007669"/>
    <property type="project" value="InterPro"/>
</dbReference>